<sequence>MKRPNPFLKTSTLTLALALSALGLAGASQAATGANGERLMNGKSVYGVPAAASSAVKEINVDQLSTLNVNCGDTLSFRRGEQSFTWKFDVVGHRIVDLQKIAPAGFIDKPLLVYVDRNESERN</sequence>
<evidence type="ECO:0008006" key="4">
    <source>
        <dbReference type="Google" id="ProtNLM"/>
    </source>
</evidence>
<feature type="signal peptide" evidence="1">
    <location>
        <begin position="1"/>
        <end position="30"/>
    </location>
</feature>
<dbReference type="EMBL" id="JACHLP010000004">
    <property type="protein sequence ID" value="MBB4843803.1"/>
    <property type="molecule type" value="Genomic_DNA"/>
</dbReference>
<evidence type="ECO:0000256" key="1">
    <source>
        <dbReference type="SAM" id="SignalP"/>
    </source>
</evidence>
<dbReference type="Pfam" id="PF16986">
    <property type="entry name" value="CzcE"/>
    <property type="match status" value="1"/>
</dbReference>
<dbReference type="AlphaFoldDB" id="A0A840LAR3"/>
<organism evidence="2 3">
    <name type="scientific">Roseateles oligotrophus</name>
    <dbReference type="NCBI Taxonomy" id="1769250"/>
    <lineage>
        <taxon>Bacteria</taxon>
        <taxon>Pseudomonadati</taxon>
        <taxon>Pseudomonadota</taxon>
        <taxon>Betaproteobacteria</taxon>
        <taxon>Burkholderiales</taxon>
        <taxon>Sphaerotilaceae</taxon>
        <taxon>Roseateles</taxon>
    </lineage>
</organism>
<evidence type="ECO:0000313" key="3">
    <source>
        <dbReference type="Proteomes" id="UP000562027"/>
    </source>
</evidence>
<gene>
    <name evidence="2" type="ORF">HNP55_002326</name>
</gene>
<dbReference type="Gene3D" id="2.60.40.2280">
    <property type="entry name" value="Heavy-metal resistance protein CzcE"/>
    <property type="match status" value="1"/>
</dbReference>
<proteinExistence type="predicted"/>
<accession>A0A840LAR3</accession>
<feature type="chain" id="PRO_5032859039" description="Heavy-metal resistance protein CzcE" evidence="1">
    <location>
        <begin position="31"/>
        <end position="123"/>
    </location>
</feature>
<name>A0A840LAR3_9BURK</name>
<reference evidence="2 3" key="1">
    <citation type="submission" date="2020-08" db="EMBL/GenBank/DDBJ databases">
        <title>Functional genomics of gut bacteria from endangered species of beetles.</title>
        <authorList>
            <person name="Carlos-Shanley C."/>
        </authorList>
    </citation>
    <scope>NUCLEOTIDE SEQUENCE [LARGE SCALE GENOMIC DNA]</scope>
    <source>
        <strain evidence="2 3">S00239</strain>
    </source>
</reference>
<comment type="caution">
    <text evidence="2">The sequence shown here is derived from an EMBL/GenBank/DDBJ whole genome shotgun (WGS) entry which is preliminary data.</text>
</comment>
<dbReference type="Proteomes" id="UP000562027">
    <property type="component" value="Unassembled WGS sequence"/>
</dbReference>
<dbReference type="InterPro" id="IPR031560">
    <property type="entry name" value="CzcE"/>
</dbReference>
<keyword evidence="3" id="KW-1185">Reference proteome</keyword>
<evidence type="ECO:0000313" key="2">
    <source>
        <dbReference type="EMBL" id="MBB4843803.1"/>
    </source>
</evidence>
<dbReference type="InterPro" id="IPR038674">
    <property type="entry name" value="CzcE_sf"/>
</dbReference>
<protein>
    <recommendedName>
        <fullName evidence="4">Heavy-metal resistance protein CzcE</fullName>
    </recommendedName>
</protein>
<dbReference type="RefSeq" id="WP_184299396.1">
    <property type="nucleotide sequence ID" value="NZ_JACHLP010000004.1"/>
</dbReference>
<keyword evidence="1" id="KW-0732">Signal</keyword>